<feature type="domain" description="Histidine kinase" evidence="7">
    <location>
        <begin position="234"/>
        <end position="463"/>
    </location>
</feature>
<dbReference type="Pfam" id="PF00512">
    <property type="entry name" value="HisKA"/>
    <property type="match status" value="1"/>
</dbReference>
<name>A0A316E3A0_9BACT</name>
<dbReference type="PRINTS" id="PR00344">
    <property type="entry name" value="BCTRLSENSOR"/>
</dbReference>
<protein>
    <recommendedName>
        <fullName evidence="2">histidine kinase</fullName>
        <ecNumber evidence="2">2.7.13.3</ecNumber>
    </recommendedName>
</protein>
<dbReference type="InterPro" id="IPR036097">
    <property type="entry name" value="HisK_dim/P_sf"/>
</dbReference>
<dbReference type="Gene3D" id="1.10.287.130">
    <property type="match status" value="1"/>
</dbReference>
<keyword evidence="6" id="KW-1133">Transmembrane helix</keyword>
<dbReference type="InterPro" id="IPR007891">
    <property type="entry name" value="CHASE3"/>
</dbReference>
<dbReference type="Proteomes" id="UP000245489">
    <property type="component" value="Unassembled WGS sequence"/>
</dbReference>
<gene>
    <name evidence="8" type="ORF">LV89_02793</name>
</gene>
<keyword evidence="5" id="KW-0418">Kinase</keyword>
<accession>A0A316E3A0</accession>
<sequence>MQQTSKYIKLSFLGFALLLLGLSWVSFQQVYVNQTNTNAVEHTQKVLLISEEFISNMKDIETGQRGFLLTKNRVFLEPLNTGQKDALANLDSLDVLVKDNAVQKRCLVKIKELSINKIKALTDNISLIEKGKTIDMSTLEYGKKTMDSLRTRVITFQKNERDLLSIRTNSKNYGLSLMPIYQVLLSFASLVLLGISYYFVNTELKRRFLTEKTLEKKVEELNRSNAELEQFAYVASHDLQEPLRKIRAFSDKLQLKQKELLTNDGQETLSKIASSAARMQTLIDDLLNFSRMVNHKSQQIEEVSLNVLVNDVLEELSVEIHQKNANIEVENLPYLKGYGFQIRQLFLNLISNSLKYALQGVKPEISIKYSEVNAKHIPNIAQSKDNILFHKISIIDNGIGFESQYVEKIFIIFQRLHNRGEFQGNGIGLAICKRVMANHHGFIFAKSKPYEGATFDIYFPATTT</sequence>
<dbReference type="OrthoDB" id="9124519at2"/>
<comment type="catalytic activity">
    <reaction evidence="1">
        <text>ATP + protein L-histidine = ADP + protein N-phospho-L-histidine.</text>
        <dbReference type="EC" id="2.7.13.3"/>
    </reaction>
</comment>
<feature type="transmembrane region" description="Helical" evidence="6">
    <location>
        <begin position="180"/>
        <end position="200"/>
    </location>
</feature>
<dbReference type="PANTHER" id="PTHR43304">
    <property type="entry name" value="PHYTOCHROME-LIKE PROTEIN CPH1"/>
    <property type="match status" value="1"/>
</dbReference>
<dbReference type="SMART" id="SM00387">
    <property type="entry name" value="HATPase_c"/>
    <property type="match status" value="1"/>
</dbReference>
<dbReference type="GO" id="GO:0000155">
    <property type="term" value="F:phosphorelay sensor kinase activity"/>
    <property type="evidence" value="ECO:0007669"/>
    <property type="project" value="InterPro"/>
</dbReference>
<evidence type="ECO:0000256" key="2">
    <source>
        <dbReference type="ARBA" id="ARBA00012438"/>
    </source>
</evidence>
<dbReference type="SUPFAM" id="SSF55874">
    <property type="entry name" value="ATPase domain of HSP90 chaperone/DNA topoisomerase II/histidine kinase"/>
    <property type="match status" value="1"/>
</dbReference>
<keyword evidence="4" id="KW-0808">Transferase</keyword>
<reference evidence="8 9" key="1">
    <citation type="submission" date="2018-05" db="EMBL/GenBank/DDBJ databases">
        <title>Genomic Encyclopedia of Archaeal and Bacterial Type Strains, Phase II (KMG-II): from individual species to whole genera.</title>
        <authorList>
            <person name="Goeker M."/>
        </authorList>
    </citation>
    <scope>NUCLEOTIDE SEQUENCE [LARGE SCALE GENOMIC DNA]</scope>
    <source>
        <strain evidence="8 9">DSM 22214</strain>
    </source>
</reference>
<dbReference type="Gene3D" id="3.30.565.10">
    <property type="entry name" value="Histidine kinase-like ATPase, C-terminal domain"/>
    <property type="match status" value="1"/>
</dbReference>
<dbReference type="CDD" id="cd19410">
    <property type="entry name" value="HK9-like_sensor"/>
    <property type="match status" value="1"/>
</dbReference>
<dbReference type="InterPro" id="IPR003594">
    <property type="entry name" value="HATPase_dom"/>
</dbReference>
<evidence type="ECO:0000256" key="1">
    <source>
        <dbReference type="ARBA" id="ARBA00000085"/>
    </source>
</evidence>
<dbReference type="Pfam" id="PF05227">
    <property type="entry name" value="CHASE3"/>
    <property type="match status" value="1"/>
</dbReference>
<dbReference type="EMBL" id="QGGO01000014">
    <property type="protein sequence ID" value="PWK25167.1"/>
    <property type="molecule type" value="Genomic_DNA"/>
</dbReference>
<dbReference type="SMART" id="SM00388">
    <property type="entry name" value="HisKA"/>
    <property type="match status" value="1"/>
</dbReference>
<evidence type="ECO:0000256" key="4">
    <source>
        <dbReference type="ARBA" id="ARBA00022679"/>
    </source>
</evidence>
<proteinExistence type="predicted"/>
<keyword evidence="6" id="KW-0472">Membrane</keyword>
<keyword evidence="9" id="KW-1185">Reference proteome</keyword>
<evidence type="ECO:0000256" key="5">
    <source>
        <dbReference type="ARBA" id="ARBA00022777"/>
    </source>
</evidence>
<dbReference type="InterPro" id="IPR052162">
    <property type="entry name" value="Sensor_kinase/Photoreceptor"/>
</dbReference>
<dbReference type="InterPro" id="IPR036890">
    <property type="entry name" value="HATPase_C_sf"/>
</dbReference>
<dbReference type="InterPro" id="IPR003661">
    <property type="entry name" value="HisK_dim/P_dom"/>
</dbReference>
<dbReference type="PROSITE" id="PS50109">
    <property type="entry name" value="HIS_KIN"/>
    <property type="match status" value="1"/>
</dbReference>
<dbReference type="InterPro" id="IPR005467">
    <property type="entry name" value="His_kinase_dom"/>
</dbReference>
<evidence type="ECO:0000313" key="9">
    <source>
        <dbReference type="Proteomes" id="UP000245489"/>
    </source>
</evidence>
<evidence type="ECO:0000256" key="3">
    <source>
        <dbReference type="ARBA" id="ARBA00022553"/>
    </source>
</evidence>
<evidence type="ECO:0000256" key="6">
    <source>
        <dbReference type="SAM" id="Phobius"/>
    </source>
</evidence>
<dbReference type="Pfam" id="PF02518">
    <property type="entry name" value="HATPase_c"/>
    <property type="match status" value="1"/>
</dbReference>
<organism evidence="8 9">
    <name type="scientific">Arcicella aurantiaca</name>
    <dbReference type="NCBI Taxonomy" id="591202"/>
    <lineage>
        <taxon>Bacteria</taxon>
        <taxon>Pseudomonadati</taxon>
        <taxon>Bacteroidota</taxon>
        <taxon>Cytophagia</taxon>
        <taxon>Cytophagales</taxon>
        <taxon>Flectobacillaceae</taxon>
        <taxon>Arcicella</taxon>
    </lineage>
</organism>
<dbReference type="EC" id="2.7.13.3" evidence="2"/>
<keyword evidence="6" id="KW-0812">Transmembrane</keyword>
<keyword evidence="3" id="KW-0597">Phosphoprotein</keyword>
<dbReference type="InterPro" id="IPR004358">
    <property type="entry name" value="Sig_transdc_His_kin-like_C"/>
</dbReference>
<comment type="caution">
    <text evidence="8">The sequence shown here is derived from an EMBL/GenBank/DDBJ whole genome shotgun (WGS) entry which is preliminary data.</text>
</comment>
<dbReference type="RefSeq" id="WP_109743512.1">
    <property type="nucleotide sequence ID" value="NZ_QGGO01000014.1"/>
</dbReference>
<evidence type="ECO:0000259" key="7">
    <source>
        <dbReference type="PROSITE" id="PS50109"/>
    </source>
</evidence>
<dbReference type="SUPFAM" id="SSF47384">
    <property type="entry name" value="Homodimeric domain of signal transducing histidine kinase"/>
    <property type="match status" value="1"/>
</dbReference>
<dbReference type="PANTHER" id="PTHR43304:SF1">
    <property type="entry name" value="PAC DOMAIN-CONTAINING PROTEIN"/>
    <property type="match status" value="1"/>
</dbReference>
<evidence type="ECO:0000313" key="8">
    <source>
        <dbReference type="EMBL" id="PWK25167.1"/>
    </source>
</evidence>
<dbReference type="CDD" id="cd00082">
    <property type="entry name" value="HisKA"/>
    <property type="match status" value="1"/>
</dbReference>
<dbReference type="AlphaFoldDB" id="A0A316E3A0"/>